<dbReference type="Proteomes" id="UP000580250">
    <property type="component" value="Unassembled WGS sequence"/>
</dbReference>
<reference evidence="2 3" key="1">
    <citation type="submission" date="2020-08" db="EMBL/GenBank/DDBJ databases">
        <authorList>
            <person name="Koutsovoulos G."/>
            <person name="Danchin GJ E."/>
        </authorList>
    </citation>
    <scope>NUCLEOTIDE SEQUENCE [LARGE SCALE GENOMIC DNA]</scope>
</reference>
<protein>
    <submittedName>
        <fullName evidence="2">Uncharacterized protein</fullName>
    </submittedName>
</protein>
<organism evidence="2 3">
    <name type="scientific">Meloidogyne enterolobii</name>
    <name type="common">Root-knot nematode worm</name>
    <name type="synonym">Meloidogyne mayaguensis</name>
    <dbReference type="NCBI Taxonomy" id="390850"/>
    <lineage>
        <taxon>Eukaryota</taxon>
        <taxon>Metazoa</taxon>
        <taxon>Ecdysozoa</taxon>
        <taxon>Nematoda</taxon>
        <taxon>Chromadorea</taxon>
        <taxon>Rhabditida</taxon>
        <taxon>Tylenchina</taxon>
        <taxon>Tylenchomorpha</taxon>
        <taxon>Tylenchoidea</taxon>
        <taxon>Meloidogynidae</taxon>
        <taxon>Meloidogyninae</taxon>
        <taxon>Meloidogyne</taxon>
    </lineage>
</organism>
<gene>
    <name evidence="2" type="ORF">MENT_LOCUS2003</name>
</gene>
<evidence type="ECO:0000256" key="1">
    <source>
        <dbReference type="SAM" id="Coils"/>
    </source>
</evidence>
<sequence length="273" mass="32753">MFNDNIEEIKNINNNKNKNFKEVELQKDKNYEEDMEKIETEGYKKLEKKLKYWKIKEEINELENSISNLEESKQLKKLRKVKDGILKKIDKMIEENNQKLDRKLKEARKEGKIFWEKKLENLKVGHNKLTDEGLLNIDEERKEFIRKYDDFIVELKEEWFRALFYHVFDKEYKNDDKKKVIIKLSKEIEEEEKNEKGEASTSNNIETIQDEKEEHILYFDKNSLIGKTFLLEIYGNENAVKLFKGKKDSAIFVNMNDKITFGVNEGKFLKTTT</sequence>
<evidence type="ECO:0000313" key="2">
    <source>
        <dbReference type="EMBL" id="CAD2127731.1"/>
    </source>
</evidence>
<name>A0A6V7TPB1_MELEN</name>
<proteinExistence type="predicted"/>
<feature type="coiled-coil region" evidence="1">
    <location>
        <begin position="6"/>
        <end position="110"/>
    </location>
</feature>
<comment type="caution">
    <text evidence="2">The sequence shown here is derived from an EMBL/GenBank/DDBJ whole genome shotgun (WGS) entry which is preliminary data.</text>
</comment>
<accession>A0A6V7TPB1</accession>
<dbReference type="AlphaFoldDB" id="A0A6V7TPB1"/>
<keyword evidence="1" id="KW-0175">Coiled coil</keyword>
<evidence type="ECO:0000313" key="3">
    <source>
        <dbReference type="Proteomes" id="UP000580250"/>
    </source>
</evidence>
<dbReference type="EMBL" id="CAJEWN010000006">
    <property type="protein sequence ID" value="CAD2127731.1"/>
    <property type="molecule type" value="Genomic_DNA"/>
</dbReference>